<dbReference type="EMBL" id="CAJVQB010019938">
    <property type="protein sequence ID" value="CAG8792864.1"/>
    <property type="molecule type" value="Genomic_DNA"/>
</dbReference>
<evidence type="ECO:0000313" key="1">
    <source>
        <dbReference type="EMBL" id="CAG8792864.1"/>
    </source>
</evidence>
<reference evidence="1 2" key="1">
    <citation type="submission" date="2021-06" db="EMBL/GenBank/DDBJ databases">
        <authorList>
            <person name="Kallberg Y."/>
            <person name="Tangrot J."/>
            <person name="Rosling A."/>
        </authorList>
    </citation>
    <scope>NUCLEOTIDE SEQUENCE [LARGE SCALE GENOMIC DNA]</scope>
    <source>
        <strain evidence="1 2">120-4 pot B 10/14</strain>
    </source>
</reference>
<name>A0ABN7VQS0_GIGMA</name>
<proteinExistence type="predicted"/>
<comment type="caution">
    <text evidence="1">The sequence shown here is derived from an EMBL/GenBank/DDBJ whole genome shotgun (WGS) entry which is preliminary data.</text>
</comment>
<sequence>YFDSGQYLVLCAQKEQMELLSQSLYVEIDMVFKRIHSTANEWEICIYVYRYQKEKFDKTSLLSQKNSI</sequence>
<evidence type="ECO:0000313" key="2">
    <source>
        <dbReference type="Proteomes" id="UP000789901"/>
    </source>
</evidence>
<gene>
    <name evidence="1" type="ORF">GMARGA_LOCUS21525</name>
</gene>
<keyword evidence="2" id="KW-1185">Reference proteome</keyword>
<dbReference type="Proteomes" id="UP000789901">
    <property type="component" value="Unassembled WGS sequence"/>
</dbReference>
<accession>A0ABN7VQS0</accession>
<protein>
    <submittedName>
        <fullName evidence="1">28385_t:CDS:1</fullName>
    </submittedName>
</protein>
<organism evidence="1 2">
    <name type="scientific">Gigaspora margarita</name>
    <dbReference type="NCBI Taxonomy" id="4874"/>
    <lineage>
        <taxon>Eukaryota</taxon>
        <taxon>Fungi</taxon>
        <taxon>Fungi incertae sedis</taxon>
        <taxon>Mucoromycota</taxon>
        <taxon>Glomeromycotina</taxon>
        <taxon>Glomeromycetes</taxon>
        <taxon>Diversisporales</taxon>
        <taxon>Gigasporaceae</taxon>
        <taxon>Gigaspora</taxon>
    </lineage>
</organism>
<feature type="non-terminal residue" evidence="1">
    <location>
        <position position="1"/>
    </location>
</feature>